<sequence>MKIVRKLRKHIFVLFLWMSVISASILFCTTPEVDSFDSAYRVVQESLLPQISIEKATISDAVAQGYSIKKLAEPLPNMEDFPLYGAKPSTDSNIAYVEIFGSAEKSNAQKQDERWLVDVAEAFNAKKITNSSGQILQVGIRNIPSGTATRILAAKKASPAGFSPSNQLLLKLLASEGVTTSIITPKLVSDFVGFVVDGKANQELAKNGDVTFEKLLDAILSGKITVGYPNPYSSSTSLNLLYTLFWRSAGHDQDGKPLTTSELQSPQVNSVFDKFQNQVLITTLTTLELKDIFIRDNQKLQAFPLQYQSYQTLKKLPGFEDVVFIPFGVANDNPLVGFNWNTASQNEGLRRFSEFALSPEMQQLAKAQGFNADEQFKSRVLPPIPNGAVLKAAQSYWKQRKDGGRTVNLMMVIDTSGSMEGDRLQAVKNSLRIAAQSINPGNYVGLVAFSDRPQQILPLAPFNTQQHKRLLAAADSLIADGETAMYDGMIVGLSELMERQKTDPNGRFYLLLLSDGEVNTGLRFNEIANVLKYSGVRFYPIGYGEVNQNELQEIAKLRETTVKSSDPQKLQTLFTELLQTNL</sequence>
<dbReference type="SUPFAM" id="SSF53850">
    <property type="entry name" value="Periplasmic binding protein-like II"/>
    <property type="match status" value="1"/>
</dbReference>
<dbReference type="Proteomes" id="UP001211711">
    <property type="component" value="Unassembled WGS sequence"/>
</dbReference>
<dbReference type="InterPro" id="IPR051266">
    <property type="entry name" value="CLCR"/>
</dbReference>
<dbReference type="CDD" id="cd00198">
    <property type="entry name" value="vWFA"/>
    <property type="match status" value="1"/>
</dbReference>
<accession>A0ABT4ZM80</accession>
<comment type="caution">
    <text evidence="2">The sequence shown here is derived from an EMBL/GenBank/DDBJ whole genome shotgun (WGS) entry which is preliminary data.</text>
</comment>
<proteinExistence type="predicted"/>
<dbReference type="RefSeq" id="WP_272109659.1">
    <property type="nucleotide sequence ID" value="NZ_JAQMTI010000051.1"/>
</dbReference>
<dbReference type="SUPFAM" id="SSF53300">
    <property type="entry name" value="vWA-like"/>
    <property type="match status" value="1"/>
</dbReference>
<dbReference type="InterPro" id="IPR036465">
    <property type="entry name" value="vWFA_dom_sf"/>
</dbReference>
<evidence type="ECO:0000313" key="3">
    <source>
        <dbReference type="Proteomes" id="UP001211711"/>
    </source>
</evidence>
<reference evidence="2 3" key="1">
    <citation type="submission" date="2023-01" db="EMBL/GenBank/DDBJ databases">
        <title>Genomes from the Australian National Cyanobacteria Reference Collection.</title>
        <authorList>
            <person name="Willis A."/>
            <person name="Lee E.M.F."/>
        </authorList>
    </citation>
    <scope>NUCLEOTIDE SEQUENCE [LARGE SCALE GENOMIC DNA]</scope>
    <source>
        <strain evidence="2 3">CS-549</strain>
    </source>
</reference>
<dbReference type="EMBL" id="JAQMTI010000051">
    <property type="protein sequence ID" value="MDB9440492.1"/>
    <property type="molecule type" value="Genomic_DNA"/>
</dbReference>
<dbReference type="Pfam" id="PF13531">
    <property type="entry name" value="SBP_bac_11"/>
    <property type="match status" value="1"/>
</dbReference>
<feature type="domain" description="VWFA" evidence="1">
    <location>
        <begin position="408"/>
        <end position="577"/>
    </location>
</feature>
<evidence type="ECO:0000259" key="1">
    <source>
        <dbReference type="PROSITE" id="PS50234"/>
    </source>
</evidence>
<name>A0ABT4ZM80_9CYAN</name>
<organism evidence="2 3">
    <name type="scientific">Sphaerospermopsis kisseleviana CS-549</name>
    <dbReference type="NCBI Taxonomy" id="3021783"/>
    <lineage>
        <taxon>Bacteria</taxon>
        <taxon>Bacillati</taxon>
        <taxon>Cyanobacteriota</taxon>
        <taxon>Cyanophyceae</taxon>
        <taxon>Nostocales</taxon>
        <taxon>Aphanizomenonaceae</taxon>
        <taxon>Sphaerospermopsis</taxon>
        <taxon>Sphaerospermopsis kisseleviana</taxon>
    </lineage>
</organism>
<dbReference type="PROSITE" id="PS50234">
    <property type="entry name" value="VWFA"/>
    <property type="match status" value="1"/>
</dbReference>
<dbReference type="InterPro" id="IPR002035">
    <property type="entry name" value="VWF_A"/>
</dbReference>
<dbReference type="Gene3D" id="3.40.50.410">
    <property type="entry name" value="von Willebrand factor, type A domain"/>
    <property type="match status" value="1"/>
</dbReference>
<protein>
    <submittedName>
        <fullName evidence="2">VWA domain-containing protein</fullName>
    </submittedName>
</protein>
<dbReference type="PANTHER" id="PTHR10579:SF43">
    <property type="entry name" value="ZINC FINGER (C3HC4-TYPE RING FINGER) FAMILY PROTEIN"/>
    <property type="match status" value="1"/>
</dbReference>
<dbReference type="SMART" id="SM00327">
    <property type="entry name" value="VWA"/>
    <property type="match status" value="1"/>
</dbReference>
<dbReference type="Pfam" id="PF00092">
    <property type="entry name" value="VWA"/>
    <property type="match status" value="1"/>
</dbReference>
<keyword evidence="3" id="KW-1185">Reference proteome</keyword>
<evidence type="ECO:0000313" key="2">
    <source>
        <dbReference type="EMBL" id="MDB9440492.1"/>
    </source>
</evidence>
<gene>
    <name evidence="2" type="ORF">PN497_03785</name>
</gene>
<dbReference type="PANTHER" id="PTHR10579">
    <property type="entry name" value="CALCIUM-ACTIVATED CHLORIDE CHANNEL REGULATOR"/>
    <property type="match status" value="1"/>
</dbReference>